<dbReference type="InterPro" id="IPR010836">
    <property type="entry name" value="SapC"/>
</dbReference>
<evidence type="ECO:0000313" key="1">
    <source>
        <dbReference type="EMBL" id="TPD59533.1"/>
    </source>
</evidence>
<keyword evidence="2" id="KW-1185">Reference proteome</keyword>
<sequence length="225" mass="25149">MNLSGLSSDRHRNIKFRRITSYDHVESHHTASITTVEIAKAALCYPVLFLQRQGVFHPVVLLGLAANENLYLEGSSWRGVYVPASIRAYPFRLAGEHVLIDESAPHFSNSEGETLFTDTGDPTQALCDALGFLRACNDAENDTQKWCKYLDERDLLVERCLEVISPQGARYRVNGYYVVDQAAISCLPDIEIATLEREGVLSLIHAHLHSLEHLTELAAQRDAIT</sequence>
<dbReference type="AlphaFoldDB" id="A0A501PGE5"/>
<dbReference type="RefSeq" id="WP_139940909.1">
    <property type="nucleotide sequence ID" value="NZ_JBHSYP010000014.1"/>
</dbReference>
<dbReference type="Proteomes" id="UP000319148">
    <property type="component" value="Unassembled WGS sequence"/>
</dbReference>
<comment type="caution">
    <text evidence="1">The sequence shown here is derived from an EMBL/GenBank/DDBJ whole genome shotgun (WGS) entry which is preliminary data.</text>
</comment>
<gene>
    <name evidence="1" type="ORF">FIV46_10630</name>
</gene>
<dbReference type="Pfam" id="PF07277">
    <property type="entry name" value="SapC"/>
    <property type="match status" value="1"/>
</dbReference>
<dbReference type="OrthoDB" id="9806524at2"/>
<organism evidence="1 2">
    <name type="scientific">Emcibacter nanhaiensis</name>
    <dbReference type="NCBI Taxonomy" id="1505037"/>
    <lineage>
        <taxon>Bacteria</taxon>
        <taxon>Pseudomonadati</taxon>
        <taxon>Pseudomonadota</taxon>
        <taxon>Alphaproteobacteria</taxon>
        <taxon>Emcibacterales</taxon>
        <taxon>Emcibacteraceae</taxon>
        <taxon>Emcibacter</taxon>
    </lineage>
</organism>
<name>A0A501PGE5_9PROT</name>
<protein>
    <submittedName>
        <fullName evidence="1">SapC family protein</fullName>
    </submittedName>
</protein>
<reference evidence="2" key="1">
    <citation type="submission" date="2019-06" db="EMBL/GenBank/DDBJ databases">
        <title>The complete genome of Emcibacter congregatus ZYLT.</title>
        <authorList>
            <person name="Zhao Z."/>
        </authorList>
    </citation>
    <scope>NUCLEOTIDE SEQUENCE [LARGE SCALE GENOMIC DNA]</scope>
    <source>
        <strain evidence="2">MCCC 1A06723</strain>
    </source>
</reference>
<dbReference type="EMBL" id="VFIY01000013">
    <property type="protein sequence ID" value="TPD59533.1"/>
    <property type="molecule type" value="Genomic_DNA"/>
</dbReference>
<proteinExistence type="predicted"/>
<accession>A0A501PGE5</accession>
<evidence type="ECO:0000313" key="2">
    <source>
        <dbReference type="Proteomes" id="UP000319148"/>
    </source>
</evidence>